<dbReference type="GO" id="GO:0097216">
    <property type="term" value="F:guanosine tetraphosphate binding"/>
    <property type="evidence" value="ECO:0007669"/>
    <property type="project" value="UniProtKB-ARBA"/>
</dbReference>
<evidence type="ECO:0000256" key="5">
    <source>
        <dbReference type="ARBA" id="ARBA00022917"/>
    </source>
</evidence>
<dbReference type="CDD" id="cd01434">
    <property type="entry name" value="EFG_mtEFG1_IV"/>
    <property type="match status" value="1"/>
</dbReference>
<dbReference type="HAMAP" id="MF_00054_B">
    <property type="entry name" value="EF_G_EF_2_B"/>
    <property type="match status" value="1"/>
</dbReference>
<evidence type="ECO:0000313" key="11">
    <source>
        <dbReference type="Proteomes" id="UP000235547"/>
    </source>
</evidence>
<comment type="caution">
    <text evidence="10">The sequence shown here is derived from an EMBL/GenBank/DDBJ whole genome shotgun (WGS) entry which is preliminary data.</text>
</comment>
<dbReference type="InterPro" id="IPR020568">
    <property type="entry name" value="Ribosomal_Su5_D2-typ_SF"/>
</dbReference>
<dbReference type="PROSITE" id="PS51722">
    <property type="entry name" value="G_TR_2"/>
    <property type="match status" value="1"/>
</dbReference>
<dbReference type="CDD" id="cd04088">
    <property type="entry name" value="EFG_mtEFG_II"/>
    <property type="match status" value="1"/>
</dbReference>
<dbReference type="SUPFAM" id="SSF54211">
    <property type="entry name" value="Ribosomal protein S5 domain 2-like"/>
    <property type="match status" value="1"/>
</dbReference>
<dbReference type="InterPro" id="IPR005225">
    <property type="entry name" value="Small_GTP-bd"/>
</dbReference>
<dbReference type="PANTHER" id="PTHR43261:SF1">
    <property type="entry name" value="RIBOSOME-RELEASING FACTOR 2, MITOCHONDRIAL"/>
    <property type="match status" value="1"/>
</dbReference>
<dbReference type="OrthoDB" id="9801472at2"/>
<dbReference type="FunFam" id="2.40.30.10:FF:000006">
    <property type="entry name" value="Elongation factor G"/>
    <property type="match status" value="1"/>
</dbReference>
<dbReference type="InterPro" id="IPR004161">
    <property type="entry name" value="EFTu-like_2"/>
</dbReference>
<dbReference type="GO" id="GO:0005525">
    <property type="term" value="F:GTP binding"/>
    <property type="evidence" value="ECO:0007669"/>
    <property type="project" value="UniProtKB-UniRule"/>
</dbReference>
<dbReference type="InterPro" id="IPR031157">
    <property type="entry name" value="G_TR_CS"/>
</dbReference>
<comment type="similarity">
    <text evidence="1 8">Belongs to the TRAFAC class translation factor GTPase superfamily. Classic translation factor GTPase family. EF-G/EF-2 subfamily.</text>
</comment>
<dbReference type="InterPro" id="IPR035647">
    <property type="entry name" value="EFG_III/V"/>
</dbReference>
<gene>
    <name evidence="8 10" type="primary">fusA</name>
    <name evidence="10" type="ORF">C1H70_09520</name>
</gene>
<dbReference type="PANTHER" id="PTHR43261">
    <property type="entry name" value="TRANSLATION ELONGATION FACTOR G-RELATED"/>
    <property type="match status" value="1"/>
</dbReference>
<sequence>MARKTPLKRYRNIGIVAHVDAGKTTTTERVLFYTGLSHKVGEVHDGAATMDWMEQEQERGITITSAATTCFWQGMNKQFDEHRINIIDTPGHVDFTIEVERSLRVLDGAVVVLCGSSGVQPQTETVWRQANKYEVPRMVFVNKMDRTGADFFMVVDQLKERLGANAVPIQINWGTEEEFKGVIDLIQMKAIVWDEESLGMNYELADIPADLQETAEMYREQMIEAAAEGSEELMDKYLEGGELTTEEIKAGLRARTLSNEIVLVTCGSAFKNKGVQAVLDGVIEYMPSPTEVKAIEGELDDKDGTVDTREADDNAPFAALAFKIATDPFVGTLTFIRVYSGVLNTGDSVYNSVKQKKERVGRMVQMHANSREELKEVRAGDIAACIGLKDVTTGDTLCDLDNKIVLERMEFPDPVISVAVEPKTKSDQEKMGIALGKLAQEDPSFRVKTDEETGQTIISGMGELHLDIIVDRMRREFKVEANIGKPQVAYRETIRGKVEQEGKFVRQSGGRGQYGHVWLRIEPLTEEDKGEDEEMHFKFSSEIVGGVVPKEYVGAVEKGAFEQLQNGVIAGYPMIDVKVTLYDGSYHDVDSNENAFKVASSMAIKEGARKAKAVLLEPMMKVEVVTPEDFMGDVMGDLNRRRGLVQGMDDSSSGKVIRAMVPLGEMFGYATDLRSATQGRASYSMEFAKYDEAPSSVVEAVINQNG</sequence>
<evidence type="ECO:0000256" key="3">
    <source>
        <dbReference type="ARBA" id="ARBA00022741"/>
    </source>
</evidence>
<evidence type="ECO:0000259" key="9">
    <source>
        <dbReference type="PROSITE" id="PS51722"/>
    </source>
</evidence>
<dbReference type="SMART" id="SM00889">
    <property type="entry name" value="EFG_IV"/>
    <property type="match status" value="1"/>
</dbReference>
<reference evidence="10 11" key="1">
    <citation type="submission" date="2018-01" db="EMBL/GenBank/DDBJ databases">
        <title>Halomonas endophytica sp. nov., isolated from storage liquid in the stems of Populus euphratica.</title>
        <authorList>
            <person name="Chen C."/>
        </authorList>
    </citation>
    <scope>NUCLEOTIDE SEQUENCE [LARGE SCALE GENOMIC DNA]</scope>
    <source>
        <strain evidence="10 11">BZ-SZ-XJ27</strain>
    </source>
</reference>
<dbReference type="Pfam" id="PF00009">
    <property type="entry name" value="GTP_EFTU"/>
    <property type="match status" value="1"/>
</dbReference>
<dbReference type="InterPro" id="IPR014721">
    <property type="entry name" value="Ribsml_uS5_D2-typ_fold_subgr"/>
</dbReference>
<evidence type="ECO:0000256" key="4">
    <source>
        <dbReference type="ARBA" id="ARBA00022768"/>
    </source>
</evidence>
<dbReference type="NCBIfam" id="NF009381">
    <property type="entry name" value="PRK12740.1-5"/>
    <property type="match status" value="1"/>
</dbReference>
<dbReference type="Gene3D" id="3.30.70.240">
    <property type="match status" value="1"/>
</dbReference>
<evidence type="ECO:0000256" key="2">
    <source>
        <dbReference type="ARBA" id="ARBA00017872"/>
    </source>
</evidence>
<dbReference type="Pfam" id="PF03764">
    <property type="entry name" value="EFG_IV"/>
    <property type="match status" value="1"/>
</dbReference>
<dbReference type="GO" id="GO:0005737">
    <property type="term" value="C:cytoplasm"/>
    <property type="evidence" value="ECO:0007669"/>
    <property type="project" value="UniProtKB-SubCell"/>
</dbReference>
<dbReference type="GO" id="GO:0003746">
    <property type="term" value="F:translation elongation factor activity"/>
    <property type="evidence" value="ECO:0007669"/>
    <property type="project" value="UniProtKB-UniRule"/>
</dbReference>
<protein>
    <recommendedName>
        <fullName evidence="2 8">Elongation factor G</fullName>
        <shortName evidence="8">EF-G</shortName>
    </recommendedName>
</protein>
<keyword evidence="3 8" id="KW-0547">Nucleotide-binding</keyword>
<dbReference type="CDD" id="cd16262">
    <property type="entry name" value="EFG_III"/>
    <property type="match status" value="1"/>
</dbReference>
<feature type="binding site" evidence="8">
    <location>
        <begin position="142"/>
        <end position="145"/>
    </location>
    <ligand>
        <name>GTP</name>
        <dbReference type="ChEBI" id="CHEBI:37565"/>
    </ligand>
</feature>
<dbReference type="EMBL" id="PNRG01000021">
    <property type="protein sequence ID" value="PMR80140.1"/>
    <property type="molecule type" value="Genomic_DNA"/>
</dbReference>
<dbReference type="Gene3D" id="3.30.230.10">
    <property type="match status" value="1"/>
</dbReference>
<dbReference type="FunFam" id="3.30.70.240:FF:000001">
    <property type="entry name" value="Elongation factor G"/>
    <property type="match status" value="1"/>
</dbReference>
<dbReference type="NCBIfam" id="TIGR00231">
    <property type="entry name" value="small_GTP"/>
    <property type="match status" value="1"/>
</dbReference>
<dbReference type="InterPro" id="IPR041095">
    <property type="entry name" value="EFG_II"/>
</dbReference>
<evidence type="ECO:0000256" key="7">
    <source>
        <dbReference type="ARBA" id="ARBA00024731"/>
    </source>
</evidence>
<dbReference type="SMART" id="SM00838">
    <property type="entry name" value="EFG_C"/>
    <property type="match status" value="1"/>
</dbReference>
<organism evidence="10 11">
    <name type="scientific">Halomonas urumqiensis</name>
    <dbReference type="NCBI Taxonomy" id="1684789"/>
    <lineage>
        <taxon>Bacteria</taxon>
        <taxon>Pseudomonadati</taxon>
        <taxon>Pseudomonadota</taxon>
        <taxon>Gammaproteobacteria</taxon>
        <taxon>Oceanospirillales</taxon>
        <taxon>Halomonadaceae</taxon>
        <taxon>Halomonas</taxon>
    </lineage>
</organism>
<dbReference type="InterPro" id="IPR009000">
    <property type="entry name" value="Transl_B-barrel_sf"/>
</dbReference>
<dbReference type="Proteomes" id="UP000235547">
    <property type="component" value="Unassembled WGS sequence"/>
</dbReference>
<evidence type="ECO:0000313" key="10">
    <source>
        <dbReference type="EMBL" id="PMR80140.1"/>
    </source>
</evidence>
<dbReference type="FunFam" id="3.30.230.10:FF:000003">
    <property type="entry name" value="Elongation factor G"/>
    <property type="match status" value="1"/>
</dbReference>
<dbReference type="FunFam" id="3.40.50.300:FF:000029">
    <property type="entry name" value="Elongation factor G"/>
    <property type="match status" value="1"/>
</dbReference>
<dbReference type="InterPro" id="IPR047872">
    <property type="entry name" value="EFG_IV"/>
</dbReference>
<dbReference type="Pfam" id="PF14492">
    <property type="entry name" value="EFG_III"/>
    <property type="match status" value="1"/>
</dbReference>
<feature type="binding site" evidence="8">
    <location>
        <begin position="17"/>
        <end position="24"/>
    </location>
    <ligand>
        <name>GTP</name>
        <dbReference type="ChEBI" id="CHEBI:37565"/>
    </ligand>
</feature>
<accession>A0A2N7UIA8</accession>
<feature type="domain" description="Tr-type G" evidence="9">
    <location>
        <begin position="8"/>
        <end position="290"/>
    </location>
</feature>
<dbReference type="InterPro" id="IPR027417">
    <property type="entry name" value="P-loop_NTPase"/>
</dbReference>
<dbReference type="Gene3D" id="3.30.70.870">
    <property type="entry name" value="Elongation Factor G (Translational Gtpase), domain 3"/>
    <property type="match status" value="1"/>
</dbReference>
<dbReference type="Gene3D" id="3.40.50.300">
    <property type="entry name" value="P-loop containing nucleotide triphosphate hydrolases"/>
    <property type="match status" value="1"/>
</dbReference>
<evidence type="ECO:0000256" key="6">
    <source>
        <dbReference type="ARBA" id="ARBA00023134"/>
    </source>
</evidence>
<keyword evidence="6 8" id="KW-0342">GTP-binding</keyword>
<dbReference type="GO" id="GO:0032790">
    <property type="term" value="P:ribosome disassembly"/>
    <property type="evidence" value="ECO:0007669"/>
    <property type="project" value="TreeGrafter"/>
</dbReference>
<comment type="subcellular location">
    <subcellularLocation>
        <location evidence="8">Cytoplasm</location>
    </subcellularLocation>
</comment>
<evidence type="ECO:0000256" key="1">
    <source>
        <dbReference type="ARBA" id="ARBA00005870"/>
    </source>
</evidence>
<dbReference type="InterPro" id="IPR035649">
    <property type="entry name" value="EFG_V"/>
</dbReference>
<feature type="binding site" evidence="8">
    <location>
        <begin position="88"/>
        <end position="92"/>
    </location>
    <ligand>
        <name>GTP</name>
        <dbReference type="ChEBI" id="CHEBI:37565"/>
    </ligand>
</feature>
<dbReference type="InterPro" id="IPR004540">
    <property type="entry name" value="Transl_elong_EFG/EF2"/>
</dbReference>
<dbReference type="NCBIfam" id="TIGR00484">
    <property type="entry name" value="EF-G"/>
    <property type="match status" value="1"/>
</dbReference>
<dbReference type="CDD" id="cd01886">
    <property type="entry name" value="EF-G"/>
    <property type="match status" value="1"/>
</dbReference>
<dbReference type="InterPro" id="IPR000640">
    <property type="entry name" value="EFG_V-like"/>
</dbReference>
<keyword evidence="4 8" id="KW-0251">Elongation factor</keyword>
<proteinExistence type="inferred from homology"/>
<evidence type="ECO:0000256" key="8">
    <source>
        <dbReference type="HAMAP-Rule" id="MF_00054"/>
    </source>
</evidence>
<dbReference type="SUPFAM" id="SSF52540">
    <property type="entry name" value="P-loop containing nucleoside triphosphate hydrolases"/>
    <property type="match status" value="1"/>
</dbReference>
<dbReference type="FunFam" id="3.30.70.870:FF:000001">
    <property type="entry name" value="Elongation factor G"/>
    <property type="match status" value="1"/>
</dbReference>
<dbReference type="InterPro" id="IPR009022">
    <property type="entry name" value="EFG_III"/>
</dbReference>
<dbReference type="InterPro" id="IPR005517">
    <property type="entry name" value="Transl_elong_EFG/EF2_IV"/>
</dbReference>
<keyword evidence="11" id="KW-1185">Reference proteome</keyword>
<dbReference type="PRINTS" id="PR00315">
    <property type="entry name" value="ELONGATNFCT"/>
</dbReference>
<dbReference type="PROSITE" id="PS00301">
    <property type="entry name" value="G_TR_1"/>
    <property type="match status" value="1"/>
</dbReference>
<dbReference type="InterPro" id="IPR000795">
    <property type="entry name" value="T_Tr_GTP-bd_dom"/>
</dbReference>
<dbReference type="Gene3D" id="2.40.30.10">
    <property type="entry name" value="Translation factors"/>
    <property type="match status" value="1"/>
</dbReference>
<dbReference type="SUPFAM" id="SSF50447">
    <property type="entry name" value="Translation proteins"/>
    <property type="match status" value="1"/>
</dbReference>
<dbReference type="RefSeq" id="WP_102588201.1">
    <property type="nucleotide sequence ID" value="NZ_BNAE01000008.1"/>
</dbReference>
<dbReference type="SUPFAM" id="SSF54980">
    <property type="entry name" value="EF-G C-terminal domain-like"/>
    <property type="match status" value="2"/>
</dbReference>
<dbReference type="AlphaFoldDB" id="A0A2N7UIA8"/>
<dbReference type="Pfam" id="PF00679">
    <property type="entry name" value="EFG_C"/>
    <property type="match status" value="1"/>
</dbReference>
<name>A0A2N7UIA8_9GAMM</name>
<dbReference type="CDD" id="cd03713">
    <property type="entry name" value="EFG_mtEFG_C"/>
    <property type="match status" value="1"/>
</dbReference>
<dbReference type="GO" id="GO:0003924">
    <property type="term" value="F:GTPase activity"/>
    <property type="evidence" value="ECO:0007669"/>
    <property type="project" value="InterPro"/>
</dbReference>
<dbReference type="Pfam" id="PF03144">
    <property type="entry name" value="GTP_EFTU_D2"/>
    <property type="match status" value="1"/>
</dbReference>
<keyword evidence="8" id="KW-0963">Cytoplasm</keyword>
<comment type="function">
    <text evidence="7 8">Catalyzes the GTP-dependent ribosomal translocation step during translation elongation. During this step, the ribosome changes from the pre-translocational (PRE) to the post-translocational (POST) state as the newly formed A-site-bound peptidyl-tRNA and P-site-bound deacylated tRNA move to the P and E sites, respectively. Catalyzes the coordinated movement of the two tRNA molecules, the mRNA and conformational changes in the ribosome.</text>
</comment>
<keyword evidence="5 8" id="KW-0648">Protein biosynthesis</keyword>